<proteinExistence type="predicted"/>
<accession>A0ABQ3UXP8</accession>
<dbReference type="SUPFAM" id="SSF46689">
    <property type="entry name" value="Homeodomain-like"/>
    <property type="match status" value="1"/>
</dbReference>
<evidence type="ECO:0000256" key="2">
    <source>
        <dbReference type="ARBA" id="ARBA00023125"/>
    </source>
</evidence>
<feature type="domain" description="HTH tetR-type" evidence="5">
    <location>
        <begin position="6"/>
        <end position="66"/>
    </location>
</feature>
<comment type="caution">
    <text evidence="6">The sequence shown here is derived from an EMBL/GenBank/DDBJ whole genome shotgun (WGS) entry which is preliminary data.</text>
</comment>
<dbReference type="PANTHER" id="PTHR47506">
    <property type="entry name" value="TRANSCRIPTIONAL REGULATORY PROTEIN"/>
    <property type="match status" value="1"/>
</dbReference>
<feature type="DNA-binding region" description="H-T-H motif" evidence="4">
    <location>
        <begin position="29"/>
        <end position="48"/>
    </location>
</feature>
<dbReference type="Pfam" id="PF00440">
    <property type="entry name" value="TetR_N"/>
    <property type="match status" value="1"/>
</dbReference>
<dbReference type="RefSeq" id="WP_201373851.1">
    <property type="nucleotide sequence ID" value="NZ_BNJG01000002.1"/>
</dbReference>
<keyword evidence="7" id="KW-1185">Reference proteome</keyword>
<dbReference type="Gene3D" id="1.10.10.60">
    <property type="entry name" value="Homeodomain-like"/>
    <property type="match status" value="1"/>
</dbReference>
<dbReference type="InterPro" id="IPR036271">
    <property type="entry name" value="Tet_transcr_reg_TetR-rel_C_sf"/>
</dbReference>
<dbReference type="Gene3D" id="1.10.357.10">
    <property type="entry name" value="Tetracycline Repressor, domain 2"/>
    <property type="match status" value="1"/>
</dbReference>
<keyword evidence="1" id="KW-0805">Transcription regulation</keyword>
<dbReference type="InterPro" id="IPR009057">
    <property type="entry name" value="Homeodomain-like_sf"/>
</dbReference>
<evidence type="ECO:0000256" key="1">
    <source>
        <dbReference type="ARBA" id="ARBA00023015"/>
    </source>
</evidence>
<evidence type="ECO:0000259" key="5">
    <source>
        <dbReference type="PROSITE" id="PS50977"/>
    </source>
</evidence>
<dbReference type="PROSITE" id="PS50977">
    <property type="entry name" value="HTH_TETR_2"/>
    <property type="match status" value="1"/>
</dbReference>
<dbReference type="Proteomes" id="UP000654345">
    <property type="component" value="Unassembled WGS sequence"/>
</dbReference>
<organism evidence="6 7">
    <name type="scientific">Ktedonobacter robiniae</name>
    <dbReference type="NCBI Taxonomy" id="2778365"/>
    <lineage>
        <taxon>Bacteria</taxon>
        <taxon>Bacillati</taxon>
        <taxon>Chloroflexota</taxon>
        <taxon>Ktedonobacteria</taxon>
        <taxon>Ktedonobacterales</taxon>
        <taxon>Ktedonobacteraceae</taxon>
        <taxon>Ktedonobacter</taxon>
    </lineage>
</organism>
<dbReference type="EMBL" id="BNJG01000002">
    <property type="protein sequence ID" value="GHO57442.1"/>
    <property type="molecule type" value="Genomic_DNA"/>
</dbReference>
<dbReference type="InterPro" id="IPR001647">
    <property type="entry name" value="HTH_TetR"/>
</dbReference>
<gene>
    <name evidence="6" type="ORF">KSB_59170</name>
</gene>
<name>A0ABQ3UXP8_9CHLR</name>
<evidence type="ECO:0000256" key="3">
    <source>
        <dbReference type="ARBA" id="ARBA00023163"/>
    </source>
</evidence>
<dbReference type="PANTHER" id="PTHR47506:SF10">
    <property type="entry name" value="TRANSCRIPTIONAL REGULATORY PROTEIN"/>
    <property type="match status" value="1"/>
</dbReference>
<evidence type="ECO:0000313" key="6">
    <source>
        <dbReference type="EMBL" id="GHO57442.1"/>
    </source>
</evidence>
<evidence type="ECO:0000256" key="4">
    <source>
        <dbReference type="PROSITE-ProRule" id="PRU00335"/>
    </source>
</evidence>
<dbReference type="Pfam" id="PF16925">
    <property type="entry name" value="TetR_C_13"/>
    <property type="match status" value="1"/>
</dbReference>
<sequence length="193" mass="21778">MAGKKAFQPEQALQQAMDLFWERGYEGSSVEDLVAHTGIGRGSLYDTFGDKHSLYLAALDRYCARNQGQIEAFRQQSGPLREVLASIFQTYIDMLLNDPKHRGCFLVNASVELAPHDPDVRTRVQAAYKVMEEAFYRLLIKAQAAGELAWTYDPHQFAHFLLGALISIRVLARANVEREVLQNIARTTLSVFD</sequence>
<keyword evidence="2 4" id="KW-0238">DNA-binding</keyword>
<keyword evidence="3" id="KW-0804">Transcription</keyword>
<evidence type="ECO:0000313" key="7">
    <source>
        <dbReference type="Proteomes" id="UP000654345"/>
    </source>
</evidence>
<reference evidence="6 7" key="1">
    <citation type="journal article" date="2021" name="Int. J. Syst. Evol. Microbiol.">
        <title>Reticulibacter mediterranei gen. nov., sp. nov., within the new family Reticulibacteraceae fam. nov., and Ktedonospora formicarum gen. nov., sp. nov., Ktedonobacter robiniae sp. nov., Dictyobacter formicarum sp. nov. and Dictyobacter arantiisoli sp. nov., belonging to the class Ktedonobacteria.</title>
        <authorList>
            <person name="Yabe S."/>
            <person name="Zheng Y."/>
            <person name="Wang C.M."/>
            <person name="Sakai Y."/>
            <person name="Abe K."/>
            <person name="Yokota A."/>
            <person name="Donadio S."/>
            <person name="Cavaletti L."/>
            <person name="Monciardini P."/>
        </authorList>
    </citation>
    <scope>NUCLEOTIDE SEQUENCE [LARGE SCALE GENOMIC DNA]</scope>
    <source>
        <strain evidence="6 7">SOSP1-30</strain>
    </source>
</reference>
<dbReference type="InterPro" id="IPR011075">
    <property type="entry name" value="TetR_C"/>
</dbReference>
<dbReference type="PRINTS" id="PR00455">
    <property type="entry name" value="HTHTETR"/>
</dbReference>
<dbReference type="SUPFAM" id="SSF48498">
    <property type="entry name" value="Tetracyclin repressor-like, C-terminal domain"/>
    <property type="match status" value="1"/>
</dbReference>
<protein>
    <submittedName>
        <fullName evidence="6">TetR family transcriptional regulator</fullName>
    </submittedName>
</protein>